<reference evidence="5 6" key="1">
    <citation type="submission" date="2020-08" db="EMBL/GenBank/DDBJ databases">
        <title>Genomic Encyclopedia of Type Strains, Phase IV (KMG-IV): sequencing the most valuable type-strain genomes for metagenomic binning, comparative biology and taxonomic classification.</title>
        <authorList>
            <person name="Goeker M."/>
        </authorList>
    </citation>
    <scope>NUCLEOTIDE SEQUENCE [LARGE SCALE GENOMIC DNA]</scope>
    <source>
        <strain evidence="5 6">DSM 27939</strain>
    </source>
</reference>
<dbReference type="PANTHER" id="PTHR35528">
    <property type="entry name" value="BLL1675 PROTEIN"/>
    <property type="match status" value="1"/>
</dbReference>
<evidence type="ECO:0000259" key="4">
    <source>
        <dbReference type="Pfam" id="PF13610"/>
    </source>
</evidence>
<dbReference type="AlphaFoldDB" id="A0A7W8JXL2"/>
<evidence type="ECO:0000256" key="2">
    <source>
        <dbReference type="ARBA" id="ARBA00023125"/>
    </source>
</evidence>
<keyword evidence="1" id="KW-0815">Transposition</keyword>
<evidence type="ECO:0000256" key="3">
    <source>
        <dbReference type="ARBA" id="ARBA00023172"/>
    </source>
</evidence>
<dbReference type="Proteomes" id="UP000552709">
    <property type="component" value="Unassembled WGS sequence"/>
</dbReference>
<name>A0A7W8JXL2_9DEIO</name>
<dbReference type="GO" id="GO:0032196">
    <property type="term" value="P:transposition"/>
    <property type="evidence" value="ECO:0007669"/>
    <property type="project" value="UniProtKB-KW"/>
</dbReference>
<dbReference type="EMBL" id="JACHFL010000006">
    <property type="protein sequence ID" value="MBB5363519.1"/>
    <property type="molecule type" value="Genomic_DNA"/>
</dbReference>
<accession>A0A7W8JXL2</accession>
<dbReference type="NCBIfam" id="NF033587">
    <property type="entry name" value="transpos_IS6"/>
    <property type="match status" value="1"/>
</dbReference>
<comment type="caution">
    <text evidence="5">The sequence shown here is derived from an EMBL/GenBank/DDBJ whole genome shotgun (WGS) entry which is preliminary data.</text>
</comment>
<gene>
    <name evidence="5" type="ORF">HNQ08_002625</name>
</gene>
<feature type="domain" description="DDE" evidence="4">
    <location>
        <begin position="56"/>
        <end position="188"/>
    </location>
</feature>
<dbReference type="GO" id="GO:0003677">
    <property type="term" value="F:DNA binding"/>
    <property type="evidence" value="ECO:0007669"/>
    <property type="project" value="UniProtKB-KW"/>
</dbReference>
<organism evidence="5 6">
    <name type="scientific">Deinococcus humi</name>
    <dbReference type="NCBI Taxonomy" id="662880"/>
    <lineage>
        <taxon>Bacteria</taxon>
        <taxon>Thermotogati</taxon>
        <taxon>Deinococcota</taxon>
        <taxon>Deinococci</taxon>
        <taxon>Deinococcales</taxon>
        <taxon>Deinococcaceae</taxon>
        <taxon>Deinococcus</taxon>
    </lineage>
</organism>
<evidence type="ECO:0000313" key="5">
    <source>
        <dbReference type="EMBL" id="MBB5363519.1"/>
    </source>
</evidence>
<sequence>MPRKLSHRFPLSDRDRQALLQERGLDVSHDTLGEWNVDFSPLSVDERRYREPRRGSRWYMDEGCPSIGGVRHWLWRAVDEHGAVLNVLLQEHRNTEAAKSFFDRLLGRGDVPELIHTDELWSDGAALRESLVLHGVEHVQVVSTARHNNPIEQSHRPTWRQERQQRGFRSRQRAQGFFELHARITNLHHPARSTVPALWRRHQQAAFTTWRETVWQAA</sequence>
<keyword evidence="3" id="KW-0233">DNA recombination</keyword>
<dbReference type="InterPro" id="IPR047930">
    <property type="entry name" value="Transpos_IS6"/>
</dbReference>
<dbReference type="PANTHER" id="PTHR35528:SF3">
    <property type="entry name" value="BLL1675 PROTEIN"/>
    <property type="match status" value="1"/>
</dbReference>
<dbReference type="InterPro" id="IPR052183">
    <property type="entry name" value="IS_Transposase"/>
</dbReference>
<evidence type="ECO:0000256" key="1">
    <source>
        <dbReference type="ARBA" id="ARBA00022578"/>
    </source>
</evidence>
<dbReference type="GO" id="GO:0006310">
    <property type="term" value="P:DNA recombination"/>
    <property type="evidence" value="ECO:0007669"/>
    <property type="project" value="UniProtKB-KW"/>
</dbReference>
<keyword evidence="6" id="KW-1185">Reference proteome</keyword>
<keyword evidence="2" id="KW-0238">DNA-binding</keyword>
<evidence type="ECO:0000313" key="6">
    <source>
        <dbReference type="Proteomes" id="UP000552709"/>
    </source>
</evidence>
<dbReference type="InterPro" id="IPR032874">
    <property type="entry name" value="DDE_dom"/>
</dbReference>
<dbReference type="Pfam" id="PF13610">
    <property type="entry name" value="DDE_Tnp_IS240"/>
    <property type="match status" value="1"/>
</dbReference>
<protein>
    <submittedName>
        <fullName evidence="5">Putative transposase</fullName>
    </submittedName>
</protein>
<proteinExistence type="predicted"/>